<dbReference type="Gene3D" id="2.30.39.10">
    <property type="entry name" value="Alpha-1-antitrypsin, domain 1"/>
    <property type="match status" value="1"/>
</dbReference>
<dbReference type="InterPro" id="IPR000215">
    <property type="entry name" value="Serpin_fam"/>
</dbReference>
<name>A0A8B8HMX6_VANTA</name>
<proteinExistence type="inferred from homology"/>
<dbReference type="InterPro" id="IPR042185">
    <property type="entry name" value="Serpin_sf_2"/>
</dbReference>
<dbReference type="OMA" id="VRWRNIT"/>
<feature type="domain" description="Serpin" evidence="6">
    <location>
        <begin position="216"/>
        <end position="569"/>
    </location>
</feature>
<dbReference type="GO" id="GO:0005615">
    <property type="term" value="C:extracellular space"/>
    <property type="evidence" value="ECO:0007669"/>
    <property type="project" value="InterPro"/>
</dbReference>
<gene>
    <name evidence="8" type="primary">LOC113392581</name>
</gene>
<keyword evidence="2" id="KW-0646">Protease inhibitor</keyword>
<dbReference type="GeneID" id="113392581"/>
<evidence type="ECO:0000256" key="1">
    <source>
        <dbReference type="ARBA" id="ARBA00009500"/>
    </source>
</evidence>
<evidence type="ECO:0000256" key="5">
    <source>
        <dbReference type="SAM" id="SignalP"/>
    </source>
</evidence>
<evidence type="ECO:0000256" key="2">
    <source>
        <dbReference type="ARBA" id="ARBA00022690"/>
    </source>
</evidence>
<dbReference type="Pfam" id="PF00079">
    <property type="entry name" value="Serpin"/>
    <property type="match status" value="1"/>
</dbReference>
<comment type="similarity">
    <text evidence="1 4">Belongs to the serpin family.</text>
</comment>
<organism evidence="7 8">
    <name type="scientific">Vanessa tameamea</name>
    <name type="common">Kamehameha butterfly</name>
    <dbReference type="NCBI Taxonomy" id="334116"/>
    <lineage>
        <taxon>Eukaryota</taxon>
        <taxon>Metazoa</taxon>
        <taxon>Ecdysozoa</taxon>
        <taxon>Arthropoda</taxon>
        <taxon>Hexapoda</taxon>
        <taxon>Insecta</taxon>
        <taxon>Pterygota</taxon>
        <taxon>Neoptera</taxon>
        <taxon>Endopterygota</taxon>
        <taxon>Lepidoptera</taxon>
        <taxon>Glossata</taxon>
        <taxon>Ditrysia</taxon>
        <taxon>Papilionoidea</taxon>
        <taxon>Nymphalidae</taxon>
        <taxon>Nymphalinae</taxon>
        <taxon>Vanessa</taxon>
    </lineage>
</organism>
<dbReference type="Gene3D" id="3.30.497.10">
    <property type="entry name" value="Antithrombin, subunit I, domain 2"/>
    <property type="match status" value="1"/>
</dbReference>
<dbReference type="RefSeq" id="XP_026484866.2">
    <property type="nucleotide sequence ID" value="XM_026629081.2"/>
</dbReference>
<dbReference type="SUPFAM" id="SSF56574">
    <property type="entry name" value="Serpins"/>
    <property type="match status" value="1"/>
</dbReference>
<dbReference type="SMART" id="SM00093">
    <property type="entry name" value="SERPIN"/>
    <property type="match status" value="1"/>
</dbReference>
<keyword evidence="3" id="KW-0722">Serine protease inhibitor</keyword>
<dbReference type="Proteomes" id="UP001652626">
    <property type="component" value="Chromosome 5"/>
</dbReference>
<dbReference type="InterPro" id="IPR036186">
    <property type="entry name" value="Serpin_sf"/>
</dbReference>
<dbReference type="AlphaFoldDB" id="A0A8B8HMX6"/>
<evidence type="ECO:0000259" key="6">
    <source>
        <dbReference type="SMART" id="SM00093"/>
    </source>
</evidence>
<dbReference type="PANTHER" id="PTHR11461:SF211">
    <property type="entry name" value="GH10112P-RELATED"/>
    <property type="match status" value="1"/>
</dbReference>
<reference evidence="8" key="1">
    <citation type="submission" date="2025-08" db="UniProtKB">
        <authorList>
            <consortium name="RefSeq"/>
        </authorList>
    </citation>
    <scope>IDENTIFICATION</scope>
    <source>
        <tissue evidence="8">Whole body</tissue>
    </source>
</reference>
<evidence type="ECO:0000313" key="7">
    <source>
        <dbReference type="Proteomes" id="UP001652626"/>
    </source>
</evidence>
<dbReference type="InterPro" id="IPR042178">
    <property type="entry name" value="Serpin_sf_1"/>
</dbReference>
<feature type="chain" id="PRO_5045153010" evidence="5">
    <location>
        <begin position="22"/>
        <end position="570"/>
    </location>
</feature>
<dbReference type="GO" id="GO:0004867">
    <property type="term" value="F:serine-type endopeptidase inhibitor activity"/>
    <property type="evidence" value="ECO:0007669"/>
    <property type="project" value="UniProtKB-KW"/>
</dbReference>
<feature type="signal peptide" evidence="5">
    <location>
        <begin position="1"/>
        <end position="21"/>
    </location>
</feature>
<protein>
    <submittedName>
        <fullName evidence="8">Antichymotrypsin-2-like</fullName>
    </submittedName>
</protein>
<dbReference type="OrthoDB" id="7474840at2759"/>
<dbReference type="PANTHER" id="PTHR11461">
    <property type="entry name" value="SERINE PROTEASE INHIBITOR, SERPIN"/>
    <property type="match status" value="1"/>
</dbReference>
<evidence type="ECO:0000313" key="8">
    <source>
        <dbReference type="RefSeq" id="XP_026484866.2"/>
    </source>
</evidence>
<dbReference type="InterPro" id="IPR023796">
    <property type="entry name" value="Serpin_dom"/>
</dbReference>
<accession>A0A8B8HMX6</accession>
<evidence type="ECO:0000256" key="3">
    <source>
        <dbReference type="ARBA" id="ARBA00022900"/>
    </source>
</evidence>
<keyword evidence="7" id="KW-1185">Reference proteome</keyword>
<sequence>MFPSGFVRFLLLFGIYSEVEPYDIQITKVTKAQFKISHNIRHSLLKICLYNNKWVHCPNVLRFSPNYKTMYSRRSHSCVLKLPFSHGDILPVPETQKINIDDIIPSSTIYSTSPNIRQSQDNGIHKNKRNNILSKQSKFNYQATAPIFSSVHNTFTHSLNDSIMSTAYENLKSNNEKNVNTKLANIEDDENNEQENADLFDLFFKSLNQFERIFYQVTFNKLIAISPPNRQENGISFIQSALFFYLALMAISTEVDQPTRLEIEKCLGYNASKMEKIKMLGQIISWLPNSNSDMKFRWASRLVLRAGMPVSQQFVNDVATAAQISVGRLNDTETPNNLSKSLNRMIEEDSGGALRDTFDVEDMSGGLCSIFLNTMYIRARWRSPPTVLNGTRKFYYANKAAPSSVRMIRINDVMRYCPLDEWNADAVEIKYATPGLSLMLLVPREHSIRSLAKIMSNISIHDLNTKMRTKRIAATMPIYTLRMTLLLPGKLKTMGVSRLVETNNSSRCDKMRLSNAVQRLMFWAEAGRNAFKDDGIEWDETPELEIVLDRPYIFYVRWKNITLMNGHFVL</sequence>
<keyword evidence="5" id="KW-0732">Signal</keyword>
<evidence type="ECO:0000256" key="4">
    <source>
        <dbReference type="RuleBase" id="RU000411"/>
    </source>
</evidence>